<dbReference type="CDD" id="cd01949">
    <property type="entry name" value="GGDEF"/>
    <property type="match status" value="1"/>
</dbReference>
<dbReference type="Gene3D" id="3.30.70.270">
    <property type="match status" value="1"/>
</dbReference>
<evidence type="ECO:0000313" key="3">
    <source>
        <dbReference type="EMBL" id="MST56973.1"/>
    </source>
</evidence>
<reference evidence="3 4" key="1">
    <citation type="submission" date="2019-08" db="EMBL/GenBank/DDBJ databases">
        <title>In-depth cultivation of the pig gut microbiome towards novel bacterial diversity and tailored functional studies.</title>
        <authorList>
            <person name="Wylensek D."/>
            <person name="Hitch T.C.A."/>
            <person name="Clavel T."/>
        </authorList>
    </citation>
    <scope>NUCLEOTIDE SEQUENCE [LARGE SCALE GENOMIC DNA]</scope>
    <source>
        <strain evidence="3 4">WCA3-601-WT-6H</strain>
    </source>
</reference>
<gene>
    <name evidence="3" type="ORF">FYJ59_01710</name>
</gene>
<feature type="transmembrane region" description="Helical" evidence="1">
    <location>
        <begin position="128"/>
        <end position="147"/>
    </location>
</feature>
<keyword evidence="1" id="KW-0812">Transmembrane</keyword>
<dbReference type="SMART" id="SM00267">
    <property type="entry name" value="GGDEF"/>
    <property type="match status" value="1"/>
</dbReference>
<dbReference type="InterPro" id="IPR029787">
    <property type="entry name" value="Nucleotide_cyclase"/>
</dbReference>
<organism evidence="3 4">
    <name type="scientific">Waltera intestinalis</name>
    <dbReference type="NCBI Taxonomy" id="2606635"/>
    <lineage>
        <taxon>Bacteria</taxon>
        <taxon>Bacillati</taxon>
        <taxon>Bacillota</taxon>
        <taxon>Clostridia</taxon>
        <taxon>Lachnospirales</taxon>
        <taxon>Lachnospiraceae</taxon>
        <taxon>Waltera</taxon>
    </lineage>
</organism>
<keyword evidence="1" id="KW-1133">Transmembrane helix</keyword>
<feature type="transmembrane region" description="Helical" evidence="1">
    <location>
        <begin position="50"/>
        <end position="71"/>
    </location>
</feature>
<dbReference type="PANTHER" id="PTHR44757">
    <property type="entry name" value="DIGUANYLATE CYCLASE DGCP"/>
    <property type="match status" value="1"/>
</dbReference>
<dbReference type="SUPFAM" id="SSF55073">
    <property type="entry name" value="Nucleotide cyclase"/>
    <property type="match status" value="1"/>
</dbReference>
<dbReference type="NCBIfam" id="TIGR00254">
    <property type="entry name" value="GGDEF"/>
    <property type="match status" value="1"/>
</dbReference>
<sequence>MENYQEQYKQELHQQEIHSNLQTLKGFFWIFATILVIWALTLLRIFIVDAGIFTMAVGMSAVIGIPIVYIYKKVDLSKQWVKYVFLTLICMISAIFAAFLSFHAVLIYVLPLLLAVQYRQKRSLWITYFVNNITMTISMLAGFYHGICDLNLLLGSNHTRSWYLEQWSAGTLQFDLEPDPVFVILFYGVLPRAVILLVFTVILCYISISSHEDAQRIADLTYRKETDLGTHVYNKNKYEEMIETYYPEVHRLAAIFWDVNNLKYVNDKYGHAAGDVLIQTLSSVLYELSTDRRKVYRVGGDEFVMIIENPVETEIESMLETVKADLMEKDGQGDIPISSAVGWAEGCGVDIRKIVNEADTKMYENKKRGKEGRE</sequence>
<feature type="transmembrane region" description="Helical" evidence="1">
    <location>
        <begin position="83"/>
        <end position="116"/>
    </location>
</feature>
<name>A0A6L5YFT0_9FIRM</name>
<dbReference type="PANTHER" id="PTHR44757:SF2">
    <property type="entry name" value="BIOFILM ARCHITECTURE MAINTENANCE PROTEIN MBAA"/>
    <property type="match status" value="1"/>
</dbReference>
<evidence type="ECO:0000313" key="4">
    <source>
        <dbReference type="Proteomes" id="UP000476055"/>
    </source>
</evidence>
<keyword evidence="4" id="KW-1185">Reference proteome</keyword>
<dbReference type="PROSITE" id="PS50887">
    <property type="entry name" value="GGDEF"/>
    <property type="match status" value="1"/>
</dbReference>
<dbReference type="Pfam" id="PF00990">
    <property type="entry name" value="GGDEF"/>
    <property type="match status" value="1"/>
</dbReference>
<accession>A0A6L5YFT0</accession>
<proteinExistence type="predicted"/>
<feature type="transmembrane region" description="Helical" evidence="1">
    <location>
        <begin position="26"/>
        <end position="43"/>
    </location>
</feature>
<dbReference type="InterPro" id="IPR000160">
    <property type="entry name" value="GGDEF_dom"/>
</dbReference>
<comment type="caution">
    <text evidence="3">The sequence shown here is derived from an EMBL/GenBank/DDBJ whole genome shotgun (WGS) entry which is preliminary data.</text>
</comment>
<dbReference type="RefSeq" id="WP_154495002.1">
    <property type="nucleotide sequence ID" value="NZ_VUMU01000001.1"/>
</dbReference>
<keyword evidence="1" id="KW-0472">Membrane</keyword>
<evidence type="ECO:0000256" key="1">
    <source>
        <dbReference type="SAM" id="Phobius"/>
    </source>
</evidence>
<evidence type="ECO:0000259" key="2">
    <source>
        <dbReference type="PROSITE" id="PS50887"/>
    </source>
</evidence>
<dbReference type="Proteomes" id="UP000476055">
    <property type="component" value="Unassembled WGS sequence"/>
</dbReference>
<dbReference type="InterPro" id="IPR052155">
    <property type="entry name" value="Biofilm_reg_signaling"/>
</dbReference>
<feature type="domain" description="GGDEF" evidence="2">
    <location>
        <begin position="250"/>
        <end position="374"/>
    </location>
</feature>
<protein>
    <submittedName>
        <fullName evidence="3">Diguanylate cyclase</fullName>
    </submittedName>
</protein>
<dbReference type="InterPro" id="IPR043128">
    <property type="entry name" value="Rev_trsase/Diguanyl_cyclase"/>
</dbReference>
<dbReference type="EMBL" id="VUMU01000001">
    <property type="protein sequence ID" value="MST56973.1"/>
    <property type="molecule type" value="Genomic_DNA"/>
</dbReference>
<dbReference type="AlphaFoldDB" id="A0A6L5YFT0"/>
<feature type="transmembrane region" description="Helical" evidence="1">
    <location>
        <begin position="181"/>
        <end position="206"/>
    </location>
</feature>